<gene>
    <name evidence="2" type="ORF">ONOEEDHL_01430</name>
</gene>
<evidence type="ECO:0000256" key="1">
    <source>
        <dbReference type="SAM" id="Phobius"/>
    </source>
</evidence>
<keyword evidence="1" id="KW-0812">Transmembrane</keyword>
<keyword evidence="1" id="KW-1133">Transmembrane helix</keyword>
<dbReference type="AlphaFoldDB" id="A0A9X9R0A8"/>
<accession>A0A9X9R0A8</accession>
<dbReference type="RefSeq" id="WP_204789048.1">
    <property type="nucleotide sequence ID" value="NZ_CABFLZ010000051.1"/>
</dbReference>
<dbReference type="EMBL" id="CABFLZ010000051">
    <property type="protein sequence ID" value="VTY11176.1"/>
    <property type="molecule type" value="Genomic_DNA"/>
</dbReference>
<keyword evidence="1" id="KW-0472">Membrane</keyword>
<feature type="transmembrane region" description="Helical" evidence="1">
    <location>
        <begin position="64"/>
        <end position="84"/>
    </location>
</feature>
<protein>
    <submittedName>
        <fullName evidence="2">Uncharacterized protein</fullName>
    </submittedName>
</protein>
<comment type="caution">
    <text evidence="2">The sequence shown here is derived from an EMBL/GenBank/DDBJ whole genome shotgun (WGS) entry which is preliminary data.</text>
</comment>
<proteinExistence type="predicted"/>
<organism evidence="2 3">
    <name type="scientific">Neisseria subflava</name>
    <dbReference type="NCBI Taxonomy" id="28449"/>
    <lineage>
        <taxon>Bacteria</taxon>
        <taxon>Pseudomonadati</taxon>
        <taxon>Pseudomonadota</taxon>
        <taxon>Betaproteobacteria</taxon>
        <taxon>Neisseriales</taxon>
        <taxon>Neisseriaceae</taxon>
        <taxon>Neisseria</taxon>
    </lineage>
</organism>
<name>A0A9X9R0A8_NEISU</name>
<sequence length="103" mass="11481">MGYRVGLQCFSTMEEAHDYVLSQVLPTVTADGKVVRPYKNGKDWYLSEQKVNLSFPQCDIAEQIQFGVLVGAPFIVLLVLVFGIRMIKRLIESVTQNQGGGDD</sequence>
<keyword evidence="3" id="KW-1185">Reference proteome</keyword>
<evidence type="ECO:0000313" key="2">
    <source>
        <dbReference type="EMBL" id="VTY11176.1"/>
    </source>
</evidence>
<reference evidence="2" key="1">
    <citation type="submission" date="2019-05" db="EMBL/GenBank/DDBJ databases">
        <authorList>
            <person name="Hibberd M."/>
        </authorList>
    </citation>
    <scope>NUCLEOTIDE SEQUENCE</scope>
    <source>
        <strain evidence="2">Neisseria_subflava_BgEED23</strain>
    </source>
</reference>
<evidence type="ECO:0000313" key="3">
    <source>
        <dbReference type="Proteomes" id="UP000626795"/>
    </source>
</evidence>
<dbReference type="Proteomes" id="UP000626795">
    <property type="component" value="Unassembled WGS sequence"/>
</dbReference>